<evidence type="ECO:0000259" key="1">
    <source>
        <dbReference type="Pfam" id="PF01609"/>
    </source>
</evidence>
<dbReference type="InterPro" id="IPR002559">
    <property type="entry name" value="Transposase_11"/>
</dbReference>
<dbReference type="Proteomes" id="UP000609121">
    <property type="component" value="Unassembled WGS sequence"/>
</dbReference>
<dbReference type="GO" id="GO:0004803">
    <property type="term" value="F:transposase activity"/>
    <property type="evidence" value="ECO:0007669"/>
    <property type="project" value="InterPro"/>
</dbReference>
<sequence length="227" mass="24969">MRPDDLGGVTHISARGSFRTPITTLRGRNCTPVHTYRCPGDPLNLLVDRTGIKFPGGGEWLARTHGTLRRRQYRRVHLAMDMATSDIRAAEFASSRDGGGPILPELFDRVPKGALTATATADGAYNARRCPTVIPIRENGRPWKDDCPAARARSETLRDTILRKGLPEALGGRPGPQPHRGGMRCLKCFGERIIARDPDRQTAEIHIRAPLVTRFDACGTAEIMRVA</sequence>
<dbReference type="EMBL" id="JACVXA010000006">
    <property type="protein sequence ID" value="MBE3637185.1"/>
    <property type="molecule type" value="Genomic_DNA"/>
</dbReference>
<comment type="caution">
    <text evidence="2">The sequence shown here is derived from an EMBL/GenBank/DDBJ whole genome shotgun (WGS) entry which is preliminary data.</text>
</comment>
<keyword evidence="3" id="KW-1185">Reference proteome</keyword>
<protein>
    <submittedName>
        <fullName evidence="2">Transposase</fullName>
    </submittedName>
</protein>
<dbReference type="GO" id="GO:0003677">
    <property type="term" value="F:DNA binding"/>
    <property type="evidence" value="ECO:0007669"/>
    <property type="project" value="InterPro"/>
</dbReference>
<gene>
    <name evidence="2" type="ORF">ICN82_03080</name>
</gene>
<reference evidence="2" key="1">
    <citation type="submission" date="2020-09" db="EMBL/GenBank/DDBJ databases">
        <title>A novel bacterium of genus Mangrovicoccus, isolated from South China Sea.</title>
        <authorList>
            <person name="Huang H."/>
            <person name="Mo K."/>
            <person name="Hu Y."/>
        </authorList>
    </citation>
    <scope>NUCLEOTIDE SEQUENCE</scope>
    <source>
        <strain evidence="2">HB182678</strain>
    </source>
</reference>
<organism evidence="2 3">
    <name type="scientific">Mangrovicoccus algicola</name>
    <dbReference type="NCBI Taxonomy" id="2771008"/>
    <lineage>
        <taxon>Bacteria</taxon>
        <taxon>Pseudomonadati</taxon>
        <taxon>Pseudomonadota</taxon>
        <taxon>Alphaproteobacteria</taxon>
        <taxon>Rhodobacterales</taxon>
        <taxon>Paracoccaceae</taxon>
        <taxon>Mangrovicoccus</taxon>
    </lineage>
</organism>
<evidence type="ECO:0000313" key="2">
    <source>
        <dbReference type="EMBL" id="MBE3637185.1"/>
    </source>
</evidence>
<dbReference type="Pfam" id="PF01609">
    <property type="entry name" value="DDE_Tnp_1"/>
    <property type="match status" value="1"/>
</dbReference>
<evidence type="ECO:0000313" key="3">
    <source>
        <dbReference type="Proteomes" id="UP000609121"/>
    </source>
</evidence>
<dbReference type="GO" id="GO:0006313">
    <property type="term" value="P:DNA transposition"/>
    <property type="evidence" value="ECO:0007669"/>
    <property type="project" value="InterPro"/>
</dbReference>
<dbReference type="AlphaFoldDB" id="A0A8J7CGJ6"/>
<name>A0A8J7CGJ6_9RHOB</name>
<feature type="domain" description="Transposase IS4-like" evidence="1">
    <location>
        <begin position="44"/>
        <end position="155"/>
    </location>
</feature>
<proteinExistence type="predicted"/>
<accession>A0A8J7CGJ6</accession>